<dbReference type="OrthoDB" id="570299at2"/>
<dbReference type="Proteomes" id="UP000198908">
    <property type="component" value="Unassembled WGS sequence"/>
</dbReference>
<evidence type="ECO:0000256" key="1">
    <source>
        <dbReference type="SAM" id="MobiDB-lite"/>
    </source>
</evidence>
<feature type="region of interest" description="Disordered" evidence="1">
    <location>
        <begin position="1"/>
        <end position="20"/>
    </location>
</feature>
<organism evidence="3 4">
    <name type="scientific">Paraburkholderia lycopersici</name>
    <dbReference type="NCBI Taxonomy" id="416944"/>
    <lineage>
        <taxon>Bacteria</taxon>
        <taxon>Pseudomonadati</taxon>
        <taxon>Pseudomonadota</taxon>
        <taxon>Betaproteobacteria</taxon>
        <taxon>Burkholderiales</taxon>
        <taxon>Burkholderiaceae</taxon>
        <taxon>Paraburkholderia</taxon>
    </lineage>
</organism>
<dbReference type="EMBL" id="FMYQ01000030">
    <property type="protein sequence ID" value="SDE01933.1"/>
    <property type="molecule type" value="Genomic_DNA"/>
</dbReference>
<evidence type="ECO:0000313" key="4">
    <source>
        <dbReference type="Proteomes" id="UP000198908"/>
    </source>
</evidence>
<dbReference type="STRING" id="416944.SAMN05421548_13089"/>
<evidence type="ECO:0000313" key="3">
    <source>
        <dbReference type="EMBL" id="SDE01933.1"/>
    </source>
</evidence>
<protein>
    <submittedName>
        <fullName evidence="3">Nuclease-related domain-containing protein</fullName>
    </submittedName>
</protein>
<dbReference type="Pfam" id="PF02810">
    <property type="entry name" value="SEC-C"/>
    <property type="match status" value="1"/>
</dbReference>
<feature type="domain" description="NERD" evidence="2">
    <location>
        <begin position="316"/>
        <end position="405"/>
    </location>
</feature>
<keyword evidence="4" id="KW-1185">Reference proteome</keyword>
<accession>A0A1G6ZHP2</accession>
<dbReference type="PANTHER" id="PTHR33747">
    <property type="entry name" value="UPF0225 PROTEIN SCO1677"/>
    <property type="match status" value="1"/>
</dbReference>
<reference evidence="4" key="1">
    <citation type="submission" date="2016-09" db="EMBL/GenBank/DDBJ databases">
        <authorList>
            <person name="Varghese N."/>
            <person name="Submissions S."/>
        </authorList>
    </citation>
    <scope>NUCLEOTIDE SEQUENCE [LARGE SCALE GENOMIC DNA]</scope>
    <source>
        <strain evidence="4">TNe-862</strain>
    </source>
</reference>
<feature type="compositionally biased region" description="Basic residues" evidence="1">
    <location>
        <begin position="1"/>
        <end position="10"/>
    </location>
</feature>
<evidence type="ECO:0000259" key="2">
    <source>
        <dbReference type="Pfam" id="PF08378"/>
    </source>
</evidence>
<dbReference type="InterPro" id="IPR004027">
    <property type="entry name" value="SEC_C_motif"/>
</dbReference>
<dbReference type="SUPFAM" id="SSF103642">
    <property type="entry name" value="Sec-C motif"/>
    <property type="match status" value="1"/>
</dbReference>
<sequence length="736" mass="83187">MKNPLRRPKSKQPLTSRAPARSEQEVLAELLKLCTKPGYVHAVAALCFRDNMLTYADRVTEADFQNRFDSSRLLRTEINTLIGLMLKAPRDWTIPSPAVLAEYVEASDQLLQELHDAMSGAFSLSKVLAGLKRGEQVNPFDSGDAMREPIFYAAESAYNFQYVDIAAQRYAADATWLEANVGFTIAQACAVAEAVDRLLVDRFPVFMMTLRELPRDRWSMLPAFYLTPAEVAAYASLEPELVERILLKFTVPEGNINPGFAALQDFNQITATPLLRSPSGEFICLQNYALAEAIYDSPFYWMQDDKAYRRNRDRHRGEFTENFVAERLSTVFGTNRVLTNIDVWQGKTKVAEIDVLVLWADRAIIVQAKAKRLTVEGRKGNDQVLRDDFKKSVQDAYDQGLTCAECIGDSRYRFTRADGSEINLPNITEIFMFCVVSDHYPALSFQTLQFLKTREVCRVRAALVTDVFLIDVVTELLPTPLQFLSFIARRARYAGRLLAAQELTILAYHLKHNLWLEDSTTMLQIAEDFTAGVDIAMMVRRRGLAGDATPEGFMTRFEGKTLGRIVRQIETRPEPAILEQGFQLLEMSGETFDNLSRIIDQQARRAAQDDKPHDVTMMFGDGSGFTVVCTAEPDDVAAPTLASYCTHRKYRQKADRWFGLCLMPQDAQLRFGLRLSDPWEQDDALEAATADMIEPMSAELVYQRAFRGGKMRTKVGRNDQCPCGSGRKYKKCCIDE</sequence>
<proteinExistence type="predicted"/>
<dbReference type="RefSeq" id="WP_092003580.1">
    <property type="nucleotide sequence ID" value="NZ_FMYQ01000030.1"/>
</dbReference>
<dbReference type="Gene3D" id="3.10.450.50">
    <property type="match status" value="1"/>
</dbReference>
<dbReference type="AlphaFoldDB" id="A0A1G6ZHP2"/>
<dbReference type="InterPro" id="IPR011528">
    <property type="entry name" value="NERD"/>
</dbReference>
<dbReference type="PANTHER" id="PTHR33747:SF1">
    <property type="entry name" value="ADENYLATE CYCLASE-ASSOCIATED CAP C-TERMINAL DOMAIN-CONTAINING PROTEIN"/>
    <property type="match status" value="1"/>
</dbReference>
<dbReference type="Pfam" id="PF08378">
    <property type="entry name" value="NERD"/>
    <property type="match status" value="1"/>
</dbReference>
<name>A0A1G6ZHP2_9BURK</name>
<gene>
    <name evidence="3" type="ORF">SAMN05421548_13089</name>
</gene>